<accession>A0ABP5XU88</accession>
<protein>
    <submittedName>
        <fullName evidence="1">Uncharacterized protein</fullName>
    </submittedName>
</protein>
<sequence>MARAAGAVLGWEPLREAAAGRRRASAEEEVSTMAVTAPGAARIQELPESTSVATG</sequence>
<evidence type="ECO:0000313" key="1">
    <source>
        <dbReference type="EMBL" id="GAA2468540.1"/>
    </source>
</evidence>
<gene>
    <name evidence="1" type="ORF">GCM10010422_07660</name>
</gene>
<dbReference type="EMBL" id="BAAATL010000002">
    <property type="protein sequence ID" value="GAA2468540.1"/>
    <property type="molecule type" value="Genomic_DNA"/>
</dbReference>
<comment type="caution">
    <text evidence="1">The sequence shown here is derived from an EMBL/GenBank/DDBJ whole genome shotgun (WGS) entry which is preliminary data.</text>
</comment>
<name>A0ABP5XU88_9ACTN</name>
<organism evidence="1 2">
    <name type="scientific">Streptomyces graminearus</name>
    <dbReference type="NCBI Taxonomy" id="284030"/>
    <lineage>
        <taxon>Bacteria</taxon>
        <taxon>Bacillati</taxon>
        <taxon>Actinomycetota</taxon>
        <taxon>Actinomycetes</taxon>
        <taxon>Kitasatosporales</taxon>
        <taxon>Streptomycetaceae</taxon>
        <taxon>Streptomyces</taxon>
    </lineage>
</organism>
<dbReference type="Proteomes" id="UP001501721">
    <property type="component" value="Unassembled WGS sequence"/>
</dbReference>
<reference evidence="2" key="1">
    <citation type="journal article" date="2019" name="Int. J. Syst. Evol. Microbiol.">
        <title>The Global Catalogue of Microorganisms (GCM) 10K type strain sequencing project: providing services to taxonomists for standard genome sequencing and annotation.</title>
        <authorList>
            <consortium name="The Broad Institute Genomics Platform"/>
            <consortium name="The Broad Institute Genome Sequencing Center for Infectious Disease"/>
            <person name="Wu L."/>
            <person name="Ma J."/>
        </authorList>
    </citation>
    <scope>NUCLEOTIDE SEQUENCE [LARGE SCALE GENOMIC DNA]</scope>
    <source>
        <strain evidence="2">JCM 6923</strain>
    </source>
</reference>
<evidence type="ECO:0000313" key="2">
    <source>
        <dbReference type="Proteomes" id="UP001501721"/>
    </source>
</evidence>
<proteinExistence type="predicted"/>
<keyword evidence="2" id="KW-1185">Reference proteome</keyword>